<dbReference type="Proteomes" id="UP000308199">
    <property type="component" value="Unassembled WGS sequence"/>
</dbReference>
<feature type="region of interest" description="Disordered" evidence="1">
    <location>
        <begin position="167"/>
        <end position="207"/>
    </location>
</feature>
<proteinExistence type="predicted"/>
<evidence type="ECO:0000256" key="1">
    <source>
        <dbReference type="SAM" id="MobiDB-lite"/>
    </source>
</evidence>
<evidence type="ECO:0000259" key="2">
    <source>
        <dbReference type="Pfam" id="PF20411"/>
    </source>
</evidence>
<comment type="caution">
    <text evidence="3">The sequence shown here is derived from an EMBL/GenBank/DDBJ whole genome shotgun (WGS) entry which is preliminary data.</text>
</comment>
<evidence type="ECO:0000313" key="3">
    <source>
        <dbReference type="EMBL" id="THG97571.1"/>
    </source>
</evidence>
<dbReference type="InterPro" id="IPR046520">
    <property type="entry name" value="DUF6697"/>
</dbReference>
<sequence>MFNDSLTPPNRSPDEYSGPPLLSALPCFPSRGGTPLPRSGSGTGANGGGSGQDVFEELRQAKREVELLKAMDPFRAADMAIELQVERMRAAEATSARDSAVQRLASAYDSIKEKALTISRLQTEKSELELRLAEFDKRVREAVEQARADERSTIEKEMQHLREAIRHVKENGEDQRNEPHGSKSPSSTMSGGTLVPITGSNDPSPLSTPVDEAVNLDYAVRSISNDIDRLVIEPRPHSVSAFHGSNSSAAVPPYLRITDSQSLHELCAKLRDPEDMVRARNAVLASLAMPTGIPDEALKPIMIPAPFTIHEFLGNTTGNSLAGYRVFHDKTTRWCPERDEHGYFFSPLYRCTTKPRVPTAHSWAEVDPRGRMTKPTECFYSKEGKWYYAGQYIAIRLDDLNVKEWEELDQECSSMLVKDTLVGRKNTSPTVHYEVSQLYAAGALKIACVGLQCVGFNSGLYHTIMEQAAKCQQSGRWKVGWGHSDFPATDGSDSIDDNGNTYPPSLFNFV</sequence>
<reference evidence="3 4" key="1">
    <citation type="submission" date="2019-02" db="EMBL/GenBank/DDBJ databases">
        <title>Genome sequencing of the rare red list fungi Phellinidium pouzarii.</title>
        <authorList>
            <person name="Buettner E."/>
            <person name="Kellner H."/>
        </authorList>
    </citation>
    <scope>NUCLEOTIDE SEQUENCE [LARGE SCALE GENOMIC DNA]</scope>
    <source>
        <strain evidence="3 4">DSM 108285</strain>
    </source>
</reference>
<feature type="region of interest" description="Disordered" evidence="1">
    <location>
        <begin position="1"/>
        <end position="57"/>
    </location>
</feature>
<dbReference type="Pfam" id="PF20411">
    <property type="entry name" value="DUF6697"/>
    <property type="match status" value="1"/>
</dbReference>
<dbReference type="OrthoDB" id="3219211at2759"/>
<feature type="compositionally biased region" description="Basic and acidic residues" evidence="1">
    <location>
        <begin position="167"/>
        <end position="181"/>
    </location>
</feature>
<gene>
    <name evidence="3" type="ORF">EW145_g7590</name>
</gene>
<keyword evidence="4" id="KW-1185">Reference proteome</keyword>
<feature type="domain" description="DUF6697" evidence="2">
    <location>
        <begin position="327"/>
        <end position="466"/>
    </location>
</feature>
<accession>A0A4S4KH39</accession>
<organism evidence="3 4">
    <name type="scientific">Phellinidium pouzarii</name>
    <dbReference type="NCBI Taxonomy" id="167371"/>
    <lineage>
        <taxon>Eukaryota</taxon>
        <taxon>Fungi</taxon>
        <taxon>Dikarya</taxon>
        <taxon>Basidiomycota</taxon>
        <taxon>Agaricomycotina</taxon>
        <taxon>Agaricomycetes</taxon>
        <taxon>Hymenochaetales</taxon>
        <taxon>Hymenochaetaceae</taxon>
        <taxon>Phellinidium</taxon>
    </lineage>
</organism>
<dbReference type="EMBL" id="SGPK01000794">
    <property type="protein sequence ID" value="THG97571.1"/>
    <property type="molecule type" value="Genomic_DNA"/>
</dbReference>
<dbReference type="AlphaFoldDB" id="A0A4S4KH39"/>
<name>A0A4S4KH39_9AGAM</name>
<evidence type="ECO:0000313" key="4">
    <source>
        <dbReference type="Proteomes" id="UP000308199"/>
    </source>
</evidence>
<feature type="compositionally biased region" description="Gly residues" evidence="1">
    <location>
        <begin position="41"/>
        <end position="51"/>
    </location>
</feature>
<feature type="compositionally biased region" description="Polar residues" evidence="1">
    <location>
        <begin position="198"/>
        <end position="207"/>
    </location>
</feature>
<protein>
    <recommendedName>
        <fullName evidence="2">DUF6697 domain-containing protein</fullName>
    </recommendedName>
</protein>